<feature type="compositionally biased region" description="Polar residues" evidence="7">
    <location>
        <begin position="239"/>
        <end position="252"/>
    </location>
</feature>
<keyword evidence="9" id="KW-1185">Reference proteome</keyword>
<keyword evidence="5" id="KW-0325">Glycoprotein</keyword>
<dbReference type="InterPro" id="IPR029058">
    <property type="entry name" value="AB_hydrolase_fold"/>
</dbReference>
<dbReference type="PROSITE" id="PS00560">
    <property type="entry name" value="CARBOXYPEPT_SER_HIS"/>
    <property type="match status" value="1"/>
</dbReference>
<evidence type="ECO:0000256" key="6">
    <source>
        <dbReference type="RuleBase" id="RU361156"/>
    </source>
</evidence>
<dbReference type="EC" id="3.4.16.-" evidence="6"/>
<dbReference type="Gene3D" id="3.40.50.1820">
    <property type="entry name" value="alpha/beta hydrolase"/>
    <property type="match status" value="1"/>
</dbReference>
<evidence type="ECO:0000256" key="3">
    <source>
        <dbReference type="ARBA" id="ARBA00022670"/>
    </source>
</evidence>
<dbReference type="STRING" id="1160509.A0A3N4I362"/>
<dbReference type="InterPro" id="IPR001563">
    <property type="entry name" value="Peptidase_S10"/>
</dbReference>
<feature type="signal peptide" evidence="6">
    <location>
        <begin position="1"/>
        <end position="21"/>
    </location>
</feature>
<evidence type="ECO:0000313" key="8">
    <source>
        <dbReference type="EMBL" id="RPA79836.1"/>
    </source>
</evidence>
<feature type="chain" id="PRO_5017853074" description="Carboxypeptidase" evidence="6">
    <location>
        <begin position="22"/>
        <end position="720"/>
    </location>
</feature>
<gene>
    <name evidence="8" type="ORF">BJ508DRAFT_415654</name>
</gene>
<evidence type="ECO:0000256" key="4">
    <source>
        <dbReference type="ARBA" id="ARBA00022801"/>
    </source>
</evidence>
<dbReference type="GO" id="GO:0000324">
    <property type="term" value="C:fungal-type vacuole"/>
    <property type="evidence" value="ECO:0007669"/>
    <property type="project" value="TreeGrafter"/>
</dbReference>
<organism evidence="8 9">
    <name type="scientific">Ascobolus immersus RN42</name>
    <dbReference type="NCBI Taxonomy" id="1160509"/>
    <lineage>
        <taxon>Eukaryota</taxon>
        <taxon>Fungi</taxon>
        <taxon>Dikarya</taxon>
        <taxon>Ascomycota</taxon>
        <taxon>Pezizomycotina</taxon>
        <taxon>Pezizomycetes</taxon>
        <taxon>Pezizales</taxon>
        <taxon>Ascobolaceae</taxon>
        <taxon>Ascobolus</taxon>
    </lineage>
</organism>
<dbReference type="PRINTS" id="PR00724">
    <property type="entry name" value="CRBOXYPTASEC"/>
</dbReference>
<dbReference type="PANTHER" id="PTHR11802:SF404">
    <property type="entry name" value="CARBOXYPEPTIDASE"/>
    <property type="match status" value="1"/>
</dbReference>
<evidence type="ECO:0000313" key="9">
    <source>
        <dbReference type="Proteomes" id="UP000275078"/>
    </source>
</evidence>
<keyword evidence="4 6" id="KW-0378">Hydrolase</keyword>
<dbReference type="InterPro" id="IPR018202">
    <property type="entry name" value="Ser_caboxypep_ser_AS"/>
</dbReference>
<sequence>MAAFLRTLTTLLALGIPLANAHLLTHKAFDSQPHIRRDLRSSSPQNDLFRRQTESPGGKSSIRTTRFKDTDVCRTAKKDQAQITGYVTLPPGTLQGYEQDFPINTFFWFVEARENPKDAPLTIWMNGGPGSSSMIGLFGEVGPCQIVEDGDRLTTEAREFSWDAKSNMLFIDQPVQTGFSYDTAEDDTVELVRPYMFNIDGEDQSNLREKMKRPPSRVQRREWMKRQMETPDAEPVVPTSFSGVFPSNDQKRVTNTTASSSEALWHTLQVWVKNFPEYVNAEKGLHIWTESYGGKYGPGLAKVILEKNELIREKSAAQQDAQELPLKSLGIINGWIDSLSQTPSFVPYLLDNPYFAEPLIDDPGKDFFSKSTCLVKLDSCKATRDAFDPNDVGDSPDTNSICKAAADDCDTIRDEFLLDPELDVRSYYDVEESIYNSFPTGVLTPYLNNDIVRSTIGAEVNFTESSNAPYFAFASTGDDARGQTIGIIQELLAKNLKVSLLFGDKDYICNYLGGEAVALEIGNDDFQNAGYEKLTIDGKQVGEIREAGLFSYARIFGAGHLVPAYSPEASLVLFERGINSRALTTGEAQLITTQGAKNMTTEKFVGTPFAGDAFLEWEGRCFVRAMRSCRVSAQTAFWKGEGVVRNGVFYKNEEEMEAMGTWGYTPYGGKAEFRVKKVDDGKKVESDTEKEDESDGWRLAAKTHLLSVVGVFGVVGILLY</sequence>
<comment type="similarity">
    <text evidence="1 6">Belongs to the peptidase S10 family.</text>
</comment>
<dbReference type="GO" id="GO:0006508">
    <property type="term" value="P:proteolysis"/>
    <property type="evidence" value="ECO:0007669"/>
    <property type="project" value="UniProtKB-KW"/>
</dbReference>
<keyword evidence="2 6" id="KW-0121">Carboxypeptidase</keyword>
<reference evidence="8 9" key="1">
    <citation type="journal article" date="2018" name="Nat. Ecol. Evol.">
        <title>Pezizomycetes genomes reveal the molecular basis of ectomycorrhizal truffle lifestyle.</title>
        <authorList>
            <person name="Murat C."/>
            <person name="Payen T."/>
            <person name="Noel B."/>
            <person name="Kuo A."/>
            <person name="Morin E."/>
            <person name="Chen J."/>
            <person name="Kohler A."/>
            <person name="Krizsan K."/>
            <person name="Balestrini R."/>
            <person name="Da Silva C."/>
            <person name="Montanini B."/>
            <person name="Hainaut M."/>
            <person name="Levati E."/>
            <person name="Barry K.W."/>
            <person name="Belfiori B."/>
            <person name="Cichocki N."/>
            <person name="Clum A."/>
            <person name="Dockter R.B."/>
            <person name="Fauchery L."/>
            <person name="Guy J."/>
            <person name="Iotti M."/>
            <person name="Le Tacon F."/>
            <person name="Lindquist E.A."/>
            <person name="Lipzen A."/>
            <person name="Malagnac F."/>
            <person name="Mello A."/>
            <person name="Molinier V."/>
            <person name="Miyauchi S."/>
            <person name="Poulain J."/>
            <person name="Riccioni C."/>
            <person name="Rubini A."/>
            <person name="Sitrit Y."/>
            <person name="Splivallo R."/>
            <person name="Traeger S."/>
            <person name="Wang M."/>
            <person name="Zifcakova L."/>
            <person name="Wipf D."/>
            <person name="Zambonelli A."/>
            <person name="Paolocci F."/>
            <person name="Nowrousian M."/>
            <person name="Ottonello S."/>
            <person name="Baldrian P."/>
            <person name="Spatafora J.W."/>
            <person name="Henrissat B."/>
            <person name="Nagy L.G."/>
            <person name="Aury J.M."/>
            <person name="Wincker P."/>
            <person name="Grigoriev I.V."/>
            <person name="Bonfante P."/>
            <person name="Martin F.M."/>
        </authorList>
    </citation>
    <scope>NUCLEOTIDE SEQUENCE [LARGE SCALE GENOMIC DNA]</scope>
    <source>
        <strain evidence="8 9">RN42</strain>
    </source>
</reference>
<dbReference type="EMBL" id="ML119694">
    <property type="protein sequence ID" value="RPA79836.1"/>
    <property type="molecule type" value="Genomic_DNA"/>
</dbReference>
<dbReference type="PANTHER" id="PTHR11802">
    <property type="entry name" value="SERINE PROTEASE FAMILY S10 SERINE CARBOXYPEPTIDASE"/>
    <property type="match status" value="1"/>
</dbReference>
<keyword evidence="3 6" id="KW-0645">Protease</keyword>
<dbReference type="GO" id="GO:0004185">
    <property type="term" value="F:serine-type carboxypeptidase activity"/>
    <property type="evidence" value="ECO:0007669"/>
    <property type="project" value="UniProtKB-UniRule"/>
</dbReference>
<dbReference type="SUPFAM" id="SSF53474">
    <property type="entry name" value="alpha/beta-Hydrolases"/>
    <property type="match status" value="1"/>
</dbReference>
<feature type="region of interest" description="Disordered" evidence="7">
    <location>
        <begin position="36"/>
        <end position="66"/>
    </location>
</feature>
<dbReference type="PROSITE" id="PS00131">
    <property type="entry name" value="CARBOXYPEPT_SER_SER"/>
    <property type="match status" value="1"/>
</dbReference>
<feature type="region of interest" description="Disordered" evidence="7">
    <location>
        <begin position="228"/>
        <end position="252"/>
    </location>
</feature>
<dbReference type="OrthoDB" id="443318at2759"/>
<dbReference type="Pfam" id="PF00450">
    <property type="entry name" value="Peptidase_S10"/>
    <property type="match status" value="2"/>
</dbReference>
<evidence type="ECO:0000256" key="2">
    <source>
        <dbReference type="ARBA" id="ARBA00022645"/>
    </source>
</evidence>
<dbReference type="AlphaFoldDB" id="A0A3N4I362"/>
<keyword evidence="6" id="KW-0732">Signal</keyword>
<name>A0A3N4I362_ASCIM</name>
<protein>
    <recommendedName>
        <fullName evidence="6">Carboxypeptidase</fullName>
        <ecNumber evidence="6">3.4.16.-</ecNumber>
    </recommendedName>
</protein>
<evidence type="ECO:0000256" key="1">
    <source>
        <dbReference type="ARBA" id="ARBA00009431"/>
    </source>
</evidence>
<proteinExistence type="inferred from homology"/>
<dbReference type="Proteomes" id="UP000275078">
    <property type="component" value="Unassembled WGS sequence"/>
</dbReference>
<dbReference type="InterPro" id="IPR033124">
    <property type="entry name" value="Ser_caboxypep_his_AS"/>
</dbReference>
<evidence type="ECO:0000256" key="7">
    <source>
        <dbReference type="SAM" id="MobiDB-lite"/>
    </source>
</evidence>
<accession>A0A3N4I362</accession>
<evidence type="ECO:0000256" key="5">
    <source>
        <dbReference type="ARBA" id="ARBA00023180"/>
    </source>
</evidence>